<evidence type="ECO:0000313" key="1">
    <source>
        <dbReference type="EMBL" id="CAB4145931.1"/>
    </source>
</evidence>
<reference evidence="1" key="1">
    <citation type="submission" date="2020-04" db="EMBL/GenBank/DDBJ databases">
        <authorList>
            <person name="Chiriac C."/>
            <person name="Salcher M."/>
            <person name="Ghai R."/>
            <person name="Kavagutti S V."/>
        </authorList>
    </citation>
    <scope>NUCLEOTIDE SEQUENCE</scope>
</reference>
<gene>
    <name evidence="2" type="ORF">UFOVP1207_67</name>
    <name evidence="1" type="ORF">UFOVP474_71</name>
</gene>
<accession>A0A6J5MIP4</accession>
<sequence length="147" mass="15845">MSRERIVSAQTSSNLGEALVHDLGDIDVVRACGMAGQSNPLGLSIWRWHYAGDDKQVMSVAEGLIAMGYEAMLVVKVLHHLSDDVCQVCLGRGFGLMDGAPVLNGQACNDCRGTGRRELHGEAELALIEKIAALERETANLIMRKLG</sequence>
<organism evidence="1">
    <name type="scientific">uncultured Caudovirales phage</name>
    <dbReference type="NCBI Taxonomy" id="2100421"/>
    <lineage>
        <taxon>Viruses</taxon>
        <taxon>Duplodnaviria</taxon>
        <taxon>Heunggongvirae</taxon>
        <taxon>Uroviricota</taxon>
        <taxon>Caudoviricetes</taxon>
        <taxon>Peduoviridae</taxon>
        <taxon>Maltschvirus</taxon>
        <taxon>Maltschvirus maltsch</taxon>
    </lineage>
</organism>
<protein>
    <submittedName>
        <fullName evidence="1">Uncharacterized protein</fullName>
    </submittedName>
</protein>
<dbReference type="EMBL" id="LR797155">
    <property type="protein sequence ID" value="CAB4190371.1"/>
    <property type="molecule type" value="Genomic_DNA"/>
</dbReference>
<evidence type="ECO:0000313" key="2">
    <source>
        <dbReference type="EMBL" id="CAB4190371.1"/>
    </source>
</evidence>
<dbReference type="EMBL" id="LR796445">
    <property type="protein sequence ID" value="CAB4145931.1"/>
    <property type="molecule type" value="Genomic_DNA"/>
</dbReference>
<proteinExistence type="predicted"/>
<name>A0A6J5MIP4_9CAUD</name>